<evidence type="ECO:0000313" key="2">
    <source>
        <dbReference type="EMBL" id="GGA94637.1"/>
    </source>
</evidence>
<protein>
    <recommendedName>
        <fullName evidence="4">DUF2517 domain-containing protein</fullName>
    </recommendedName>
</protein>
<keyword evidence="1" id="KW-1133">Transmembrane helix</keyword>
<keyword evidence="1" id="KW-0472">Membrane</keyword>
<evidence type="ECO:0000256" key="1">
    <source>
        <dbReference type="SAM" id="Phobius"/>
    </source>
</evidence>
<dbReference type="RefSeq" id="WP_055731450.1">
    <property type="nucleotide sequence ID" value="NZ_BMDY01000002.1"/>
</dbReference>
<feature type="transmembrane region" description="Helical" evidence="1">
    <location>
        <begin position="16"/>
        <end position="41"/>
    </location>
</feature>
<sequence length="67" mass="7815">MSQQFSASVLLFRRTALFLVGLVAFPWVAIAGLRAPFYSALHRQWIKRNNRPSWMQQSESAKQFILF</sequence>
<dbReference type="EMBL" id="BMDY01000002">
    <property type="protein sequence ID" value="GGA94637.1"/>
    <property type="molecule type" value="Genomic_DNA"/>
</dbReference>
<keyword evidence="3" id="KW-1185">Reference proteome</keyword>
<dbReference type="InterPro" id="IPR019663">
    <property type="entry name" value="YbfA"/>
</dbReference>
<dbReference type="Proteomes" id="UP000651977">
    <property type="component" value="Unassembled WGS sequence"/>
</dbReference>
<evidence type="ECO:0000313" key="3">
    <source>
        <dbReference type="Proteomes" id="UP000651977"/>
    </source>
</evidence>
<dbReference type="Pfam" id="PF10725">
    <property type="entry name" value="DUF2517"/>
    <property type="match status" value="1"/>
</dbReference>
<comment type="caution">
    <text evidence="2">The sequence shown here is derived from an EMBL/GenBank/DDBJ whole genome shotgun (WGS) entry which is preliminary data.</text>
</comment>
<organism evidence="2 3">
    <name type="scientific">Agarivorans gilvus</name>
    <dbReference type="NCBI Taxonomy" id="680279"/>
    <lineage>
        <taxon>Bacteria</taxon>
        <taxon>Pseudomonadati</taxon>
        <taxon>Pseudomonadota</taxon>
        <taxon>Gammaproteobacteria</taxon>
        <taxon>Alteromonadales</taxon>
        <taxon>Alteromonadaceae</taxon>
        <taxon>Agarivorans</taxon>
    </lineage>
</organism>
<gene>
    <name evidence="2" type="ORF">GCM10007414_04230</name>
</gene>
<name>A0ABQ1HXM8_9ALTE</name>
<accession>A0ABQ1HXM8</accession>
<reference evidence="3" key="1">
    <citation type="journal article" date="2019" name="Int. J. Syst. Evol. Microbiol.">
        <title>The Global Catalogue of Microorganisms (GCM) 10K type strain sequencing project: providing services to taxonomists for standard genome sequencing and annotation.</title>
        <authorList>
            <consortium name="The Broad Institute Genomics Platform"/>
            <consortium name="The Broad Institute Genome Sequencing Center for Infectious Disease"/>
            <person name="Wu L."/>
            <person name="Ma J."/>
        </authorList>
    </citation>
    <scope>NUCLEOTIDE SEQUENCE [LARGE SCALE GENOMIC DNA]</scope>
    <source>
        <strain evidence="3">CGMCC 1.10131</strain>
    </source>
</reference>
<evidence type="ECO:0008006" key="4">
    <source>
        <dbReference type="Google" id="ProtNLM"/>
    </source>
</evidence>
<keyword evidence="1" id="KW-0812">Transmembrane</keyword>
<proteinExistence type="predicted"/>